<dbReference type="OrthoDB" id="1862401at2759"/>
<dbReference type="PANTHER" id="PTHR31642">
    <property type="entry name" value="TRICHOTHECENE 3-O-ACETYLTRANSFERASE"/>
    <property type="match status" value="1"/>
</dbReference>
<name>A0A9P4NKW3_9PEZI</name>
<dbReference type="Pfam" id="PF22664">
    <property type="entry name" value="TRI-like_N"/>
    <property type="match status" value="1"/>
</dbReference>
<dbReference type="InterPro" id="IPR054710">
    <property type="entry name" value="Tri101-like_N"/>
</dbReference>
<dbReference type="EMBL" id="MU007068">
    <property type="protein sequence ID" value="KAF2425735.1"/>
    <property type="molecule type" value="Genomic_DNA"/>
</dbReference>
<dbReference type="Gene3D" id="3.30.559.10">
    <property type="entry name" value="Chloramphenicol acetyltransferase-like domain"/>
    <property type="match status" value="2"/>
</dbReference>
<evidence type="ECO:0000259" key="2">
    <source>
        <dbReference type="Pfam" id="PF22664"/>
    </source>
</evidence>
<protein>
    <recommendedName>
        <fullName evidence="2">Trichothecene 3-O-acetyltransferase-like N-terminal domain-containing protein</fullName>
    </recommendedName>
</protein>
<evidence type="ECO:0000313" key="3">
    <source>
        <dbReference type="EMBL" id="KAF2425735.1"/>
    </source>
</evidence>
<evidence type="ECO:0000256" key="1">
    <source>
        <dbReference type="ARBA" id="ARBA00022679"/>
    </source>
</evidence>
<dbReference type="Proteomes" id="UP000800235">
    <property type="component" value="Unassembled WGS sequence"/>
</dbReference>
<accession>A0A9P4NKW3</accession>
<organism evidence="3 4">
    <name type="scientific">Tothia fuscella</name>
    <dbReference type="NCBI Taxonomy" id="1048955"/>
    <lineage>
        <taxon>Eukaryota</taxon>
        <taxon>Fungi</taxon>
        <taxon>Dikarya</taxon>
        <taxon>Ascomycota</taxon>
        <taxon>Pezizomycotina</taxon>
        <taxon>Dothideomycetes</taxon>
        <taxon>Pleosporomycetidae</taxon>
        <taxon>Venturiales</taxon>
        <taxon>Cylindrosympodiaceae</taxon>
        <taxon>Tothia</taxon>
    </lineage>
</organism>
<dbReference type="InterPro" id="IPR050317">
    <property type="entry name" value="Plant_Fungal_Acyltransferase"/>
</dbReference>
<feature type="domain" description="Trichothecene 3-O-acetyltransferase-like N-terminal" evidence="2">
    <location>
        <begin position="29"/>
        <end position="173"/>
    </location>
</feature>
<dbReference type="AlphaFoldDB" id="A0A9P4NKW3"/>
<proteinExistence type="predicted"/>
<dbReference type="InterPro" id="IPR023213">
    <property type="entry name" value="CAT-like_dom_sf"/>
</dbReference>
<gene>
    <name evidence="3" type="ORF">EJ08DRAFT_681527</name>
</gene>
<dbReference type="GO" id="GO:0016747">
    <property type="term" value="F:acyltransferase activity, transferring groups other than amino-acyl groups"/>
    <property type="evidence" value="ECO:0007669"/>
    <property type="project" value="TreeGrafter"/>
</dbReference>
<sequence>MSSEGEYFFTGPDFDFGFAVNDAFIFNLYSYRILVFKIDSPSGHETTANILKIGLQKLVERCPPLGGVIVNIPGEQRGWKKARPGPGIKLVVRDLRSKLNYEDLEAKNFPVEAFKCEEVVPISPAPIMEGEASGSVFQYTWIDGGALLTVGIDHPITDGNGMNTLMGVLADECRLAGLVTSSTEIDGGHDNKALLGVDRSIVRALSSKSKNKPEDHPSYTFLTAPPSIEESHPLESKESLFMFQISPSKLGELKKAANTLDSRVSTHDANGALTWRSVMLARHKAGVVTDLDTEIEYHCPTDARRFVGLDKDYVGNMIYLVRCNLRLRDLLEPDNLPKVAASIRSALEARSRELIEGFHSLCKSLPDLSQVSFGWIEKISTTAFAMGSSWRAEQMYGADWGSEFGPVMRFRSPDVGFFGILKGMTFICPRVQGTGPAEFQTWLEPEGWKALQEDELFTRFCSKI</sequence>
<dbReference type="PANTHER" id="PTHR31642:SF310">
    <property type="entry name" value="FATTY ALCOHOL:CAFFEOYL-COA ACYLTRANSFERASE"/>
    <property type="match status" value="1"/>
</dbReference>
<evidence type="ECO:0000313" key="4">
    <source>
        <dbReference type="Proteomes" id="UP000800235"/>
    </source>
</evidence>
<comment type="caution">
    <text evidence="3">The sequence shown here is derived from an EMBL/GenBank/DDBJ whole genome shotgun (WGS) entry which is preliminary data.</text>
</comment>
<keyword evidence="1" id="KW-0808">Transferase</keyword>
<reference evidence="3" key="1">
    <citation type="journal article" date="2020" name="Stud. Mycol.">
        <title>101 Dothideomycetes genomes: a test case for predicting lifestyles and emergence of pathogens.</title>
        <authorList>
            <person name="Haridas S."/>
            <person name="Albert R."/>
            <person name="Binder M."/>
            <person name="Bloem J."/>
            <person name="Labutti K."/>
            <person name="Salamov A."/>
            <person name="Andreopoulos B."/>
            <person name="Baker S."/>
            <person name="Barry K."/>
            <person name="Bills G."/>
            <person name="Bluhm B."/>
            <person name="Cannon C."/>
            <person name="Castanera R."/>
            <person name="Culley D."/>
            <person name="Daum C."/>
            <person name="Ezra D."/>
            <person name="Gonzalez J."/>
            <person name="Henrissat B."/>
            <person name="Kuo A."/>
            <person name="Liang C."/>
            <person name="Lipzen A."/>
            <person name="Lutzoni F."/>
            <person name="Magnuson J."/>
            <person name="Mondo S."/>
            <person name="Nolan M."/>
            <person name="Ohm R."/>
            <person name="Pangilinan J."/>
            <person name="Park H.-J."/>
            <person name="Ramirez L."/>
            <person name="Alfaro M."/>
            <person name="Sun H."/>
            <person name="Tritt A."/>
            <person name="Yoshinaga Y."/>
            <person name="Zwiers L.-H."/>
            <person name="Turgeon B."/>
            <person name="Goodwin S."/>
            <person name="Spatafora J."/>
            <person name="Crous P."/>
            <person name="Grigoriev I."/>
        </authorList>
    </citation>
    <scope>NUCLEOTIDE SEQUENCE</scope>
    <source>
        <strain evidence="3">CBS 130266</strain>
    </source>
</reference>
<keyword evidence="4" id="KW-1185">Reference proteome</keyword>